<sequence length="97" mass="11095">MQIANTILTKIQEKHGVSPKEVDECFINRDGGYLVDTRENHQTNPQTLWFIAETNKGRLLKICFVPKGVGNEDGPTLKSAFEPNEVEKDIYQRKAYK</sequence>
<comment type="caution">
    <text evidence="1">The sequence shown here is derived from an EMBL/GenBank/DDBJ whole genome shotgun (WGS) entry which is preliminary data.</text>
</comment>
<proteinExistence type="predicted"/>
<evidence type="ECO:0000313" key="1">
    <source>
        <dbReference type="EMBL" id="TCX58888.1"/>
    </source>
</evidence>
<name>A0A483K813_KLEPN</name>
<accession>A0A483K813</accession>
<organism evidence="1">
    <name type="scientific">Klebsiella pneumoniae</name>
    <dbReference type="NCBI Taxonomy" id="573"/>
    <lineage>
        <taxon>Bacteria</taxon>
        <taxon>Pseudomonadati</taxon>
        <taxon>Pseudomonadota</taxon>
        <taxon>Gammaproteobacteria</taxon>
        <taxon>Enterobacterales</taxon>
        <taxon>Enterobacteriaceae</taxon>
        <taxon>Klebsiella/Raoultella group</taxon>
        <taxon>Klebsiella</taxon>
        <taxon>Klebsiella pneumoniae complex</taxon>
    </lineage>
</organism>
<protein>
    <submittedName>
        <fullName evidence="1">ADP-ribosyl-(Dinitrogen reductase) hydrolase</fullName>
    </submittedName>
</protein>
<gene>
    <name evidence="1" type="ORF">ETE64_26540</name>
</gene>
<dbReference type="GO" id="GO:0016787">
    <property type="term" value="F:hydrolase activity"/>
    <property type="evidence" value="ECO:0007669"/>
    <property type="project" value="UniProtKB-KW"/>
</dbReference>
<dbReference type="AlphaFoldDB" id="A0A483K813"/>
<dbReference type="RefSeq" id="WP_114268925.1">
    <property type="nucleotide sequence ID" value="NZ_CAKLNY010000005.1"/>
</dbReference>
<keyword evidence="1" id="KW-0378">Hydrolase</keyword>
<dbReference type="EMBL" id="SDCM01000102">
    <property type="protein sequence ID" value="TCX58888.1"/>
    <property type="molecule type" value="Genomic_DNA"/>
</dbReference>
<reference evidence="1" key="1">
    <citation type="submission" date="2019-01" db="EMBL/GenBank/DDBJ databases">
        <authorList>
            <person name="Lista F."/>
            <person name="Anselmo A."/>
        </authorList>
    </citation>
    <scope>NUCLEOTIDE SEQUENCE</scope>
    <source>
        <strain evidence="1">10S</strain>
    </source>
</reference>